<dbReference type="PANTHER" id="PTHR24104">
    <property type="entry name" value="E3 UBIQUITIN-PROTEIN LIGASE NHLRC1-RELATED"/>
    <property type="match status" value="1"/>
</dbReference>
<evidence type="ECO:0000313" key="5">
    <source>
        <dbReference type="EMBL" id="MFD0961135.1"/>
    </source>
</evidence>
<keyword evidence="1" id="KW-0732">Signal</keyword>
<dbReference type="InterPro" id="IPR050952">
    <property type="entry name" value="TRIM-NHL_E3_ligases"/>
</dbReference>
<comment type="caution">
    <text evidence="5">The sequence shown here is derived from an EMBL/GenBank/DDBJ whole genome shotgun (WGS) entry which is preliminary data.</text>
</comment>
<evidence type="ECO:0000256" key="3">
    <source>
        <dbReference type="PROSITE-ProRule" id="PRU00504"/>
    </source>
</evidence>
<feature type="repeat" description="NHL" evidence="3">
    <location>
        <begin position="323"/>
        <end position="366"/>
    </location>
</feature>
<evidence type="ECO:0000313" key="6">
    <source>
        <dbReference type="Proteomes" id="UP001596989"/>
    </source>
</evidence>
<dbReference type="Pfam" id="PF01436">
    <property type="entry name" value="NHL"/>
    <property type="match status" value="3"/>
</dbReference>
<dbReference type="InterPro" id="IPR032812">
    <property type="entry name" value="SbsA_Ig"/>
</dbReference>
<keyword evidence="2" id="KW-0677">Repeat</keyword>
<evidence type="ECO:0000256" key="2">
    <source>
        <dbReference type="ARBA" id="ARBA00022737"/>
    </source>
</evidence>
<organism evidence="5 6">
    <name type="scientific">Paenibacillus chungangensis</name>
    <dbReference type="NCBI Taxonomy" id="696535"/>
    <lineage>
        <taxon>Bacteria</taxon>
        <taxon>Bacillati</taxon>
        <taxon>Bacillota</taxon>
        <taxon>Bacilli</taxon>
        <taxon>Bacillales</taxon>
        <taxon>Paenibacillaceae</taxon>
        <taxon>Paenibacillus</taxon>
    </lineage>
</organism>
<dbReference type="PANTHER" id="PTHR24104:SF25">
    <property type="entry name" value="PROTEIN LIN-41"/>
    <property type="match status" value="1"/>
</dbReference>
<dbReference type="Gene3D" id="2.120.10.30">
    <property type="entry name" value="TolB, C-terminal domain"/>
    <property type="match status" value="5"/>
</dbReference>
<evidence type="ECO:0000259" key="4">
    <source>
        <dbReference type="PROSITE" id="PS51272"/>
    </source>
</evidence>
<sequence>MLSVLSRQKRMGAILLIYSMVFAILVFPSSAQGSEINRLTPDNHWDMYKPLSVTQDVYGSFYVTESYIFTDHSLLKKFDADWNLVQEWSGFDRIGTVTADAYGNVYVVDQGPGSKRIVKMDRDGNEVHSVNTPERVHGITVDANDYLYTSMSNGLNQQVYLYDLELEPLEIEGALVDPLGEFGSGEGEFRSPKGIAVNSEGYIYVVDSDNQRIQKFEPLPDPQFVTEWGLGVEGAGEGEFDDPIGIAIDSQDYIYIADKNNHRIQKFDADGAFILEFNVATDAYSEGFTLPHHIFIDANDHLYVTMQGTSSAIMQFTADGEHLRTISASGEGIGQFIYPESIALDQQGMLYVYDYGNHRVQKFTGTGEWVDSWELISGSAPGEADYISDMAIDGDGYIYVQDYSENRIQKFDHQFNYVTSWGEEGAAPGQFKDMYGLVLDSEGDLYSLDRGNNRIDKFDAEGNYLLSFGEAGTGAGQFDRLTNLAIDAEDHLYVVDRTSGYSRIQKFTSAGDFVELWASGDSSPEFQLIDGIVIDHQNRVFLSEREERRILSFEIDGSIIEKWVGPPLGIFTPTRMAADRAGHLYIVSDRGHAIHTLNYWPPEVSATLPTHQDTHVAVESDIQVIFDKAIQQGMTWNEMTLKNGDAQEIDYSASLSGNTLTLQPTVDLAYSTTYTVHIPTGAVEDSRGKWLAEAYEITFTTRSNSSSSGSTGVIYIPSNTYMVHPSGTTVDFSTGQIIIPEGAVSQSTQVTIEEINQTNNLPLNEGSQFLGEVIEVSIASTKDLEQEITVSLHFDPSSVEEEQEVSIFILDEESEQWIELDEVTIDWEKGIVSGGIDHAGTFAIISSKAEEELGSEEQIRFSDLVGHWAEENIHQLVNNGAISGYSDGTFRPDQSITRAEFTAILVKAFQLEQRSGKVFKDTTDHWAEEVIATAAAHGIVSGYDEHTFGVNDSINREQMVTMLVRAAQLTPAQGNLSFVDQASISAWAEQSVAAALQSGLLSGYPDGTFQPQAQATRAEAVAVILRALEQ</sequence>
<dbReference type="InterPro" id="IPR001258">
    <property type="entry name" value="NHL_repeat"/>
</dbReference>
<dbReference type="EMBL" id="JBHTJZ010000033">
    <property type="protein sequence ID" value="MFD0961135.1"/>
    <property type="molecule type" value="Genomic_DNA"/>
</dbReference>
<dbReference type="SUPFAM" id="SSF101898">
    <property type="entry name" value="NHL repeat"/>
    <property type="match status" value="1"/>
</dbReference>
<name>A0ABW3HUI8_9BACL</name>
<evidence type="ECO:0000256" key="1">
    <source>
        <dbReference type="ARBA" id="ARBA00022729"/>
    </source>
</evidence>
<dbReference type="InterPro" id="IPR011042">
    <property type="entry name" value="6-blade_b-propeller_TolB-like"/>
</dbReference>
<gene>
    <name evidence="5" type="ORF">ACFQ2I_17440</name>
</gene>
<dbReference type="PROSITE" id="PS51125">
    <property type="entry name" value="NHL"/>
    <property type="match status" value="4"/>
</dbReference>
<dbReference type="InterPro" id="IPR001119">
    <property type="entry name" value="SLH_dom"/>
</dbReference>
<feature type="domain" description="SLH" evidence="4">
    <location>
        <begin position="920"/>
        <end position="973"/>
    </location>
</feature>
<dbReference type="Pfam" id="PF00395">
    <property type="entry name" value="SLH"/>
    <property type="match status" value="3"/>
</dbReference>
<protein>
    <submittedName>
        <fullName evidence="5">S-layer homology domain-containing protein</fullName>
    </submittedName>
</protein>
<feature type="domain" description="SLH" evidence="4">
    <location>
        <begin position="975"/>
        <end position="1030"/>
    </location>
</feature>
<feature type="repeat" description="NHL" evidence="3">
    <location>
        <begin position="230"/>
        <end position="270"/>
    </location>
</feature>
<dbReference type="Gene3D" id="2.60.220.30">
    <property type="match status" value="1"/>
</dbReference>
<dbReference type="Proteomes" id="UP001596989">
    <property type="component" value="Unassembled WGS sequence"/>
</dbReference>
<dbReference type="Pfam" id="PF13205">
    <property type="entry name" value="Big_5"/>
    <property type="match status" value="1"/>
</dbReference>
<feature type="domain" description="SLH" evidence="4">
    <location>
        <begin position="856"/>
        <end position="919"/>
    </location>
</feature>
<dbReference type="RefSeq" id="WP_377566412.1">
    <property type="nucleotide sequence ID" value="NZ_JBHTJZ010000033.1"/>
</dbReference>
<dbReference type="PROSITE" id="PS51272">
    <property type="entry name" value="SLH"/>
    <property type="match status" value="3"/>
</dbReference>
<reference evidence="6" key="1">
    <citation type="journal article" date="2019" name="Int. J. Syst. Evol. Microbiol.">
        <title>The Global Catalogue of Microorganisms (GCM) 10K type strain sequencing project: providing services to taxonomists for standard genome sequencing and annotation.</title>
        <authorList>
            <consortium name="The Broad Institute Genomics Platform"/>
            <consortium name="The Broad Institute Genome Sequencing Center for Infectious Disease"/>
            <person name="Wu L."/>
            <person name="Ma J."/>
        </authorList>
    </citation>
    <scope>NUCLEOTIDE SEQUENCE [LARGE SCALE GENOMIC DNA]</scope>
    <source>
        <strain evidence="6">CCUG 59129</strain>
    </source>
</reference>
<proteinExistence type="predicted"/>
<dbReference type="SUPFAM" id="SSF63829">
    <property type="entry name" value="Calcium-dependent phosphotriesterase"/>
    <property type="match status" value="1"/>
</dbReference>
<feature type="repeat" description="NHL" evidence="3">
    <location>
        <begin position="465"/>
        <end position="510"/>
    </location>
</feature>
<feature type="repeat" description="NHL" evidence="3">
    <location>
        <begin position="179"/>
        <end position="219"/>
    </location>
</feature>
<accession>A0ABW3HUI8</accession>
<keyword evidence="6" id="KW-1185">Reference proteome</keyword>